<gene>
    <name evidence="1" type="ORF">BECKLPF1236B_GA0070989_102711</name>
</gene>
<dbReference type="EMBL" id="CAADFK010000027">
    <property type="protein sequence ID" value="VFK11902.1"/>
    <property type="molecule type" value="Genomic_DNA"/>
</dbReference>
<protein>
    <submittedName>
        <fullName evidence="1">Uncharacterized protein</fullName>
    </submittedName>
</protein>
<evidence type="ECO:0000313" key="1">
    <source>
        <dbReference type="EMBL" id="VFK11902.1"/>
    </source>
</evidence>
<proteinExistence type="predicted"/>
<dbReference type="AlphaFoldDB" id="A0A450W4E7"/>
<name>A0A450W4E7_9GAMM</name>
<reference evidence="1" key="1">
    <citation type="submission" date="2019-02" db="EMBL/GenBank/DDBJ databases">
        <authorList>
            <person name="Gruber-Vodicka R. H."/>
            <person name="Seah K. B. B."/>
        </authorList>
    </citation>
    <scope>NUCLEOTIDE SEQUENCE</scope>
    <source>
        <strain evidence="1">BECK_S313</strain>
    </source>
</reference>
<sequence length="199" mass="22411">MSPKSKPPAINMVTEIYPLPVRARNASMFFQRLLAIFLCVVLPVACANKSPILPVKSLDASYVSGRVIDLAGSPIRDVEIRTGAGHCREDDIRRIVTEARAQYDRPRGCGERGIRLRRKAEDKNKSILTPMDRIQMPPATREISVAGWLRADRKDAEVILSVYWCDTRYKSPVTNLPSATKRNHCRFPPPIPGRLFRST</sequence>
<accession>A0A450W4E7</accession>
<organism evidence="1">
    <name type="scientific">Candidatus Kentrum sp. LPFa</name>
    <dbReference type="NCBI Taxonomy" id="2126335"/>
    <lineage>
        <taxon>Bacteria</taxon>
        <taxon>Pseudomonadati</taxon>
        <taxon>Pseudomonadota</taxon>
        <taxon>Gammaproteobacteria</taxon>
        <taxon>Candidatus Kentrum</taxon>
    </lineage>
</organism>